<proteinExistence type="predicted"/>
<feature type="compositionally biased region" description="Gly residues" evidence="2">
    <location>
        <begin position="4370"/>
        <end position="4386"/>
    </location>
</feature>
<dbReference type="Gene3D" id="2.160.20.80">
    <property type="entry name" value="E3 ubiquitin-protein ligase SopA"/>
    <property type="match status" value="2"/>
</dbReference>
<keyword evidence="1" id="KW-0175">Coiled coil</keyword>
<feature type="compositionally biased region" description="Low complexity" evidence="2">
    <location>
        <begin position="4307"/>
        <end position="4324"/>
    </location>
</feature>
<feature type="compositionally biased region" description="Gly residues" evidence="2">
    <location>
        <begin position="4495"/>
        <end position="4516"/>
    </location>
</feature>
<feature type="compositionally biased region" description="Gly residues" evidence="2">
    <location>
        <begin position="4285"/>
        <end position="4306"/>
    </location>
</feature>
<feature type="domain" description="DUF1542" evidence="5">
    <location>
        <begin position="3017"/>
        <end position="3089"/>
    </location>
</feature>
<feature type="compositionally biased region" description="Basic and acidic residues" evidence="2">
    <location>
        <begin position="260"/>
        <end position="272"/>
    </location>
</feature>
<evidence type="ECO:0000256" key="1">
    <source>
        <dbReference type="SAM" id="Coils"/>
    </source>
</evidence>
<feature type="domain" description="S-layer protein C-terminal" evidence="4">
    <location>
        <begin position="5357"/>
        <end position="5417"/>
    </location>
</feature>
<feature type="compositionally biased region" description="Gly residues" evidence="2">
    <location>
        <begin position="4665"/>
        <end position="4686"/>
    </location>
</feature>
<evidence type="ECO:0000259" key="5">
    <source>
        <dbReference type="Pfam" id="PF07564"/>
    </source>
</evidence>
<feature type="domain" description="DUF1542" evidence="5">
    <location>
        <begin position="3098"/>
        <end position="3171"/>
    </location>
</feature>
<feature type="compositionally biased region" description="Basic and acidic residues" evidence="2">
    <location>
        <begin position="304"/>
        <end position="315"/>
    </location>
</feature>
<feature type="compositionally biased region" description="Gly residues" evidence="2">
    <location>
        <begin position="4885"/>
        <end position="4906"/>
    </location>
</feature>
<feature type="region of interest" description="Disordered" evidence="2">
    <location>
        <begin position="4011"/>
        <end position="4031"/>
    </location>
</feature>
<feature type="compositionally biased region" description="Low complexity" evidence="2">
    <location>
        <begin position="4567"/>
        <end position="4579"/>
    </location>
</feature>
<feature type="compositionally biased region" description="Gly residues" evidence="2">
    <location>
        <begin position="4705"/>
        <end position="4716"/>
    </location>
</feature>
<gene>
    <name evidence="6" type="ORF">GYM71_07640</name>
</gene>
<dbReference type="InterPro" id="IPR024968">
    <property type="entry name" value="SlpA_C_lactobacillus"/>
</dbReference>
<feature type="compositionally biased region" description="Gly residues" evidence="2">
    <location>
        <begin position="4945"/>
        <end position="4966"/>
    </location>
</feature>
<feature type="compositionally biased region" description="Gly residues" evidence="2">
    <location>
        <begin position="5045"/>
        <end position="5061"/>
    </location>
</feature>
<feature type="compositionally biased region" description="Low complexity" evidence="2">
    <location>
        <begin position="4687"/>
        <end position="4704"/>
    </location>
</feature>
<organism evidence="6 7">
    <name type="scientific">Lactobacillus panisapium</name>
    <dbReference type="NCBI Taxonomy" id="2012495"/>
    <lineage>
        <taxon>Bacteria</taxon>
        <taxon>Bacillati</taxon>
        <taxon>Bacillota</taxon>
        <taxon>Bacilli</taxon>
        <taxon>Lactobacillales</taxon>
        <taxon>Lactobacillaceae</taxon>
        <taxon>Lactobacillus</taxon>
    </lineage>
</organism>
<dbReference type="Pfam" id="PF03217">
    <property type="entry name" value="SlpA"/>
    <property type="match status" value="3"/>
</dbReference>
<sequence length="5553" mass="559948">MKRNSNLIEETKNTNYKMHKSKKGWLVSYSLLTFMLGGIYLGSSSTAPVKAADIDNQKDQKGVDQDLQKTVESKSLEDAKLNASTTINTEATTIKEKINSDLNLSSSKKAQQVKKVDALVTAAKTKVDAAANLADVKAVIEETVSNIDNAYEPGSVVTKAKSTAKKSTKKAPVISKNVKPASKKVGVTTYKGLSSFFKSASTSNGVTATNDNSAAVAATTAKTDKSEATSSLVTDSAANSATDSAKIAANNATTNTKVEGTSDNKAVDKRSTNDVTAQDEATPRIDTAADTDGDKTVAVGNDPDGGRNKFDEDLKNNPLGQTKTSVNIPVPDQITNPDKYKTKVANVSTYAELSAAWKDLTVTYINITSDIAYTTGGTLGMRAAGTNIVVNGNGHTIDLGNTDFGAFYFNNTSVNTPTSVTLTNATYKQSYNSGSGFGDGWDGHSLVFTRNGIGLTANFDNITLTTDDPRAFNTSATTCMSPSHAITAGYAYVKFSGKNTFNISDEVTRYVTKIEMANNSSIRMNRVAGSTPNSEFWYDYQNTTPNSIGYGNSFSMGNGSVNEAYVFNNRTANFPALYKNIDKVKVGDNVTWKQSGFQYFLDTTYTQDPNGTYDFGQNFDLTVPVSTMPNAISLRNNQKATFAPGAKLDINQNNINSIISVAGTSSVVFTSPKSLHFAVNNGSGNPARPGNIITGSGSVTLNNSKISTWLNTNSQKTNPADNTLQFAEMTVKGGNAYIIPINAQPGTPSSPSNIIQGGTREIQTLAVSVGRVGVQYVDQNGKPLSDKPIDIGINDNDNFVGQSIPFITDKYVNALMPKGYMWALGNQVYAGAKKDKQSGGNPISTDDDGDELTGQAYVGTVPMHTDDDDKDPNHFDYIYKIYVYGAPQKVSYQYVDYKTNRVLTSPLSGRTGTEAVGGVTPANYGNTIDWTNKYYKTDNVPAGYHYSTQAATDGKQPTTTQVTDNNPLVTIFVEGNQQTIPVSFVDLGNAAVSPINPVTVTGVTGQTITVPEAPEAINSQLDHIELNGKTVKAGDTFEMPDQTNLPADQKYSLKYVYAPLDKNSALNELEDKYNKLTDPVTGTIAGNKDLTKDQKDAVKKLVDDAYNAARDKINQAATNTPSLVENAKNSGIAAMEKAYENGIKDIKPLSEQKTDAYADIEAVYKETVNNINNDPTLTQAVKNDQLKAASSAHDAAITAIDNAQDADAVNTAVATGKPAIENSYQPGTALSQQITDAKKIIAQAYTDTAAKINGDPTLSKDQKAAQLKTAGDERDTANAAIDAAKTADAINSAVATGKPAIENSYQPGTALSQQITDAKKIIAQAYTDTAAKINGDPTLSKDQKAAQLKTAGDERDTANAAIDAAKTADAINSAVATGKPAIENSYQPGTALSQQITDAKKIIAQAYTDTAAKINGDPTLSKDQKAAQLKTAGDERDKANAAIDAAKTADAINSAVATGKPAIENSYQPGTDLSQQITDAKKIIAQAYTDTAAKINGDPTLSKDQKAAQLKTAGDERDTANAAIDAAKTADAINSAVATGKPAIENSYQPGTDLSQQITDAKKIIAQAYTDTAAKINGDPTLSKDQKAAQLKTAGDERDTANAAIDAAKTADAINSAVATGKPAIENSYQPGTDLSQQITDAKKIIAQAYTDTAAKINGDPTLSKDQKAAQLKTAGDERDTANAAIDAAKTADAINSAVATGKPAIENSYQPGTDLSQQITDAKKIIAQAYTDTAAKINGDPTLSKDQKAAQLKTAGDERDKANAAIDAAKTADAINSAVATGKPAIENSYQPGTDLSQQITDAKKIIAQAYTDTAAKINGDPTLSKDQKAAQLKTAGDERDTANAAIDAAKTADAINSAVATGKPAIENSYQPGTDLSQQITDAKKIIAQAYTDTAAKINGDPTLSKDQKAAQLKTAGDERDTANAAIDAAKTADAINSAVATGKPAIENSYQPGTDLSQQITDAKKIIAQAYTDTAAKINGDPTLSKDQKAAQLKTAGDERDTANAAIDAAKTADAINSAVATGKPAIENSYQPGTDLSQQITDAKKIIVQAYTDTAAKINGDPTLSKDQKAAQLKTAGDERDTANAAIDAAKTADAINSAVATGKPAIENSYQPGTDLSQQITDAKKIIAQAYTDTAAKINGDPTLSKDQKAAQLKTAGDERDTANAAIDAAKTADAINSAVATGKPAIENSYQPGTDLSQQITDAKKIIAQAYTDTAAKINGDPTLSKDQKAAQLKTAGDERDTANAAIDAAKTADAINSAVATGKPAIENSYQPGTDLSQQITDAKKIIAQAYTDTAAKINGDPTLSKDQKAAQLKTAGDERDKANAAIDAAKTADAINSAVATGKPAIEKAYQPGTDLSQQITDAKKIIAQAYTDTAAKINGDPTLSKDQKAAQLKTAGDERDKANAAIDAAKTADAINSAVATGKPAIENSYQPGTDLSQQITDAKKIIAQAYTDTAAKINGDPTLSKDQKAAQLKTAGDERDTANAAIDAAKTADAINSAVATGKPAIENSYQPGTDLSQQITDAKKIIAQAYTDTAAKINGDPTLSKDQKAAQLKTAGDERDKANAAIDAAKTADAINSAVATGKPAIENSYQPGTDLSQQITDAKKIIAQAYTDTAAKINGDPTLSKDQKAAQLKTAGDERDKANAAIDAAKTADAINSAVATGKPAIENSYQPGTDLSQQITDAKKIIAQAYTDTAAKINGDPTLSKDQKAAQLKTAGDERDTANAAIDAAKTADAINSAVATGKPAIENSYQPGTDLSQQITDAKKIIAQAYTDTAAKINGDPTLSKDQKAAQLKTAGDERDTANAAIDAAKTADAINSAVATGKPAIEKAYQPGTDLSQQITDAKKIIAQAYTDTAAKINGDPTLSKDQKAAQLKTAGDERDTANAAIDAAKTADAINSAVATGKPAIENSYQPGTDLSQQITDAKKIIAQAYTDTAAKINGDPTLSKDQKAAQLKTAGDERDTANAAIDAAKTADAINSAVATGKPAIEKAYQPGTKLDDQMQTAKDKIDQIATQVKGEIDKDPTLTTSEKTAQKAKVDSDAQIAKGNIDKAADAQGILDALNAGEEAIRNDHVPNTTSLEDQKKIAKDKIDQKAVEIKNAIDNDETLTTAEKTKQKAKVDTDATIAKQNIEDALNAQGVEDARNDGIKQIESDHVSNTVSLPDQKQTAKDKIDQEAVNIKNDIDNDDSLTTAEKSKQKAKVDSDAKIAKTNIDNAENAQEVKDELKAGITAIDNDHVPNTASLDEQKQSAKDRIDQEAVNIKNDIDNDETLTSSEKAAQKAKVDADSKVAKDKIDTAANAQGVKDELKAGITAIDDDHQPGAVTLDEQKQTAKDRIDQEAKLIKNSITTDPTLTNEEKAAQKAQVDADAKAAKDKIDTAANAQTVINETNNGITAIDNDYVPSDTTLDDQKQDAKDRIDEEALKIKGWIAKDPTLDDKTKADQAAAVDAAATRAKQSIDTATNAQGVKNSRDRGITIIDSKYVSNPFTLAEQKEYAKQLIRDEAEIVKAAINSDPVLDDKTKADQVKAVEAQAQKAIDRIDGAVNAQAVQVEYAKGITALHAQHLSGTDLDSQKKDAKDKLDQEAATITGIINKDTSLDESARATQIANVDSELQKAKNAIDRAKTSQEISDKEVAGINAIDAQYVPGKSLPDQKASAAKALDDAAAAAKDKIAQSKNVTPEDKAKANQAVDDAVNSAKSVINAAQDAQGISQAVSDGIDAINAVVKANSAADLKALKQNAKDQIATEAAAIENAISADPTLTNDEKQVQISNVKLEADKATNAIDRAVDAQEVADKQAVGIAAIDAQYIPGKSIADQKNAAVKAIDDAATAAKDKIAQSKNVTDAQKAKANQAIDDAAAKGKEAVRVAVGSDEISKAISDSAIAINDVVKANSAIELAGQKQSAKDSIDDEALIIRKRINSDASLTAAEKSKQIANVDLEANKAKNAIDRAEDATTVNSKMNAGVEAIDAQYIPGKPFESQKSDAIQAITDAATAAKDKVDKDQSKTAAEKTKEKQAIDDAAAAAKDSINKAKDAEDINNGKAAGIAGIDVAQKPVITLDDQKQAAKDAIDAAANTAKNKISQDLNLTNEQKAAANKAVDDAAAAAKDAVDKATDADGIEKAKSDGTANVTQITTDADNQAQFQKDKSVAKDQIKQMGEDAKKAIDKSELSDSDKKAAKDKIDQAVKEFQDKADAAKSNEELLIVMADASKVINSFGKNNNGSGSNGSDSNGSGSNGSGSNGSGNNGSDSNGSGSNGSGSNGSDSNGSGSNGSGSNGSGSNGSGSNGSGNNGSDSNGSGSNGSDSNGSGSNGSGSNGSDSNGSGSNGSGSNGSGSNGSGSNGSGNNGSDSNGSGSNGSGSNGSGSNGSGSNGSDSNGSGSNGSGSNGSGSNGSDSNGSGSNGSGSNGSDSNGSGSNGSGSNGSGSNGSGSNGSDSNGSGSNGSGSNGSGSNGSGSNGSGSNGSGSNGSGSNGSDSNGSGSNGSGSNGSGSNGSGSNGSGSNGSDSNGSGSNGSGSNGSGSNGSGSNGSGSNGSGSNGSDSNGSGSNGSGSNGSDSNGSDSNGSGSNGSGSNGSDSNGSGSNGSGSNGSDSNGSGSNGSGSNGSGSNGSGSNGSDSNGSGSNGSGSNGSGSNGSGSNGSGSNGSDSNGSGSNGSGSNGSGSNGSGSNGSGSNGSDSNGSGSNGSDSNGSGSNGSGSNGSGSNGSDSNGSGSNGSGSNGSGSNGSGSNGSGSNGSGSNGSGSNGSGSNSSGSNGSGSNGSGSNGSGSNGSDSNGSGSNGSGSNGSGSNGSDSNGSGSNGSGSNGSGSNGSDSNGSGSNGSGSNGSGSNGSGSNGSDSNGSGSNGSGSNGSGSNGSGSNGSGSNGSDSNGSGSNGSGSNGSGSNGSGSNGSGSNGSDSNGSGSNGSDSNGSGSNGSGSNGSGSNGSDSNGSGSNGSGSNGSGSNGSGSNGSGSNGSDSNGSGSNGSGSNGSGSNGSGSNGSGSNGSGSNGSGSNGSGSNGSGSNGSGSNGSGSNGSGSNGSGSNGSDSNGSGSNGSGSNGSGSNGSGSNGSDSNGSGSNGSGSNGSGSNGSGSNGSGSNGSGSNGSGSNGSGSNGSGSNGSGSNGSGSNGSGSNGSGSNGSGSNGSGSNGSDSNGSGSNGSGSNGSDSNGSGSNGSGSNGSGSNGSGSNGSGSNGSDSNGSGSNGSGSNGSGSNGSGSNGSGSNGSDSNGSGSNGSDSNGSGSNGSGSNGSGSNGSGSNGSGSSSQGSTSTGGAGATVTGSTGSDSATGQGTAAETAGAGAGADAAQATDRKLKHNAYFYDKDGKRANLLVAKKGSTISTFGEATNIGGREFYLTDNGLYVAANNFKEQKRTLKHNAFVYNQNGKRVGTKLLKKNSKVGTYGDPVSIHGKSYYIVGTNRYVKAANFKTARKEANNVIADGVTSNAVLEHDAYVYNGDGKRINQVVLKAGSKITAGDTKTIDGRQFVEIANGQYVASDNVTGTARKLTTKAAIYNKYGNKTSKPAMKKGETVQTYGDIVVIKGKAYYAIGNDEFIKQTAFE</sequence>
<evidence type="ECO:0000256" key="2">
    <source>
        <dbReference type="SAM" id="MobiDB-lite"/>
    </source>
</evidence>
<feature type="region of interest" description="Disordered" evidence="2">
    <location>
        <begin position="253"/>
        <end position="329"/>
    </location>
</feature>
<feature type="domain" description="DUF1542" evidence="5">
    <location>
        <begin position="1062"/>
        <end position="1137"/>
    </location>
</feature>
<feature type="compositionally biased region" description="Gly residues" evidence="2">
    <location>
        <begin position="4635"/>
        <end position="4656"/>
    </location>
</feature>
<keyword evidence="3" id="KW-1133">Transmembrane helix</keyword>
<feature type="compositionally biased region" description="Gly residues" evidence="2">
    <location>
        <begin position="4810"/>
        <end position="4821"/>
    </location>
</feature>
<feature type="compositionally biased region" description="Gly residues" evidence="2">
    <location>
        <begin position="5195"/>
        <end position="5216"/>
    </location>
</feature>
<feature type="domain" description="S-layer protein C-terminal" evidence="4">
    <location>
        <begin position="5435"/>
        <end position="5487"/>
    </location>
</feature>
<feature type="coiled-coil region" evidence="1">
    <location>
        <begin position="3943"/>
        <end position="3970"/>
    </location>
</feature>
<keyword evidence="3" id="KW-0472">Membrane</keyword>
<feature type="region of interest" description="Disordered" evidence="2">
    <location>
        <begin position="3168"/>
        <end position="3188"/>
    </location>
</feature>
<evidence type="ECO:0000313" key="6">
    <source>
        <dbReference type="EMBL" id="QYN53295.1"/>
    </source>
</evidence>
<feature type="domain" description="S-layer protein C-terminal" evidence="4">
    <location>
        <begin position="5491"/>
        <end position="5548"/>
    </location>
</feature>
<feature type="compositionally biased region" description="Low complexity" evidence="2">
    <location>
        <begin position="4235"/>
        <end position="4249"/>
    </location>
</feature>
<accession>A0ABX8W8P6</accession>
<feature type="compositionally biased region" description="Gly residues" evidence="2">
    <location>
        <begin position="4430"/>
        <end position="4446"/>
    </location>
</feature>
<feature type="compositionally biased region" description="Gly residues" evidence="2">
    <location>
        <begin position="4975"/>
        <end position="5036"/>
    </location>
</feature>
<feature type="compositionally biased region" description="Polar residues" evidence="2">
    <location>
        <begin position="3170"/>
        <end position="3180"/>
    </location>
</feature>
<feature type="domain" description="DUF1542" evidence="5">
    <location>
        <begin position="4079"/>
        <end position="4152"/>
    </location>
</feature>
<dbReference type="EMBL" id="CP048268">
    <property type="protein sequence ID" value="QYN53295.1"/>
    <property type="molecule type" value="Genomic_DNA"/>
</dbReference>
<feature type="compositionally biased region" description="Polar residues" evidence="2">
    <location>
        <begin position="318"/>
        <end position="327"/>
    </location>
</feature>
<feature type="compositionally biased region" description="Basic and acidic residues" evidence="2">
    <location>
        <begin position="3259"/>
        <end position="3271"/>
    </location>
</feature>
<feature type="compositionally biased region" description="Gly residues" evidence="2">
    <location>
        <begin position="4767"/>
        <end position="4781"/>
    </location>
</feature>
<feature type="compositionally biased region" description="Gly residues" evidence="2">
    <location>
        <begin position="4340"/>
        <end position="4361"/>
    </location>
</feature>
<feature type="compositionally biased region" description="Low complexity" evidence="2">
    <location>
        <begin position="5217"/>
        <end position="5234"/>
    </location>
</feature>
<feature type="compositionally biased region" description="Gly residues" evidence="2">
    <location>
        <begin position="4250"/>
        <end position="4261"/>
    </location>
</feature>
<feature type="region of interest" description="Disordered" evidence="2">
    <location>
        <begin position="4230"/>
        <end position="5295"/>
    </location>
</feature>
<feature type="compositionally biased region" description="Gly residues" evidence="2">
    <location>
        <begin position="5165"/>
        <end position="5186"/>
    </location>
</feature>
<feature type="domain" description="DUF1542" evidence="5">
    <location>
        <begin position="1153"/>
        <end position="1222"/>
    </location>
</feature>
<dbReference type="SUPFAM" id="SSF141571">
    <property type="entry name" value="Pentapeptide repeat-like"/>
    <property type="match status" value="6"/>
</dbReference>
<feature type="region of interest" description="Disordered" evidence="2">
    <location>
        <begin position="3251"/>
        <end position="3276"/>
    </location>
</feature>
<evidence type="ECO:0000256" key="3">
    <source>
        <dbReference type="SAM" id="Phobius"/>
    </source>
</evidence>
<keyword evidence="7" id="KW-1185">Reference proteome</keyword>
<name>A0ABX8W8P6_9LACO</name>
<feature type="compositionally biased region" description="Gly residues" evidence="2">
    <location>
        <begin position="5235"/>
        <end position="5253"/>
    </location>
</feature>
<feature type="compositionally biased region" description="Gly residues" evidence="2">
    <location>
        <begin position="5070"/>
        <end position="5141"/>
    </location>
</feature>
<feature type="region of interest" description="Disordered" evidence="2">
    <location>
        <begin position="4175"/>
        <end position="4196"/>
    </location>
</feature>
<dbReference type="InterPro" id="IPR011439">
    <property type="entry name" value="DUF1542"/>
</dbReference>
<feature type="transmembrane region" description="Helical" evidence="3">
    <location>
        <begin position="24"/>
        <end position="42"/>
    </location>
</feature>
<feature type="compositionally biased region" description="Gly residues" evidence="2">
    <location>
        <begin position="4725"/>
        <end position="4758"/>
    </location>
</feature>
<feature type="compositionally biased region" description="Gly residues" evidence="2">
    <location>
        <begin position="4830"/>
        <end position="4846"/>
    </location>
</feature>
<feature type="compositionally biased region" description="Gly residues" evidence="2">
    <location>
        <begin position="4790"/>
        <end position="4801"/>
    </location>
</feature>
<feature type="compositionally biased region" description="Gly residues" evidence="2">
    <location>
        <begin position="4610"/>
        <end position="4626"/>
    </location>
</feature>
<feature type="compositionally biased region" description="Gly residues" evidence="2">
    <location>
        <begin position="4855"/>
        <end position="4876"/>
    </location>
</feature>
<feature type="compositionally biased region" description="Gly residues" evidence="2">
    <location>
        <begin position="4925"/>
        <end position="4936"/>
    </location>
</feature>
<feature type="domain" description="DUF1542" evidence="5">
    <location>
        <begin position="3262"/>
        <end position="3333"/>
    </location>
</feature>
<dbReference type="Pfam" id="PF07564">
    <property type="entry name" value="DUF1542"/>
    <property type="match status" value="11"/>
</dbReference>
<keyword evidence="3" id="KW-0812">Transmembrane</keyword>
<feature type="compositionally biased region" description="Low complexity" evidence="2">
    <location>
        <begin position="4907"/>
        <end position="4924"/>
    </location>
</feature>
<feature type="domain" description="DUF1542" evidence="5">
    <location>
        <begin position="3670"/>
        <end position="3741"/>
    </location>
</feature>
<feature type="compositionally biased region" description="Gly residues" evidence="2">
    <location>
        <begin position="4455"/>
        <end position="4486"/>
    </location>
</feature>
<dbReference type="Proteomes" id="UP000826550">
    <property type="component" value="Chromosome"/>
</dbReference>
<dbReference type="RefSeq" id="WP_220220035.1">
    <property type="nucleotide sequence ID" value="NZ_CP048268.1"/>
</dbReference>
<evidence type="ECO:0000313" key="7">
    <source>
        <dbReference type="Proteomes" id="UP000826550"/>
    </source>
</evidence>
<feature type="domain" description="DUF1542" evidence="5">
    <location>
        <begin position="3180"/>
        <end position="3253"/>
    </location>
</feature>
<reference evidence="6 7" key="1">
    <citation type="submission" date="2020-01" db="EMBL/GenBank/DDBJ databases">
        <title>Vast differences in strain-level diversity in the gut microbiota of two closely related honey bee species.</title>
        <authorList>
            <person name="Ellegaard K.M."/>
            <person name="Suenami S."/>
            <person name="Miyazaki R."/>
            <person name="Engel P."/>
        </authorList>
    </citation>
    <scope>NUCLEOTIDE SEQUENCE [LARGE SCALE GENOMIC DNA]</scope>
    <source>
        <strain evidence="6 7">ESL0416</strain>
    </source>
</reference>
<feature type="compositionally biased region" description="Gly residues" evidence="2">
    <location>
        <begin position="4395"/>
        <end position="4406"/>
    </location>
</feature>
<feature type="domain" description="DUF1542" evidence="5">
    <location>
        <begin position="3917"/>
        <end position="3986"/>
    </location>
</feature>
<feature type="domain" description="DUF1542" evidence="5">
    <location>
        <begin position="3344"/>
        <end position="3414"/>
    </location>
</feature>
<feature type="domain" description="DUF1542" evidence="5">
    <location>
        <begin position="3753"/>
        <end position="3822"/>
    </location>
</feature>
<feature type="compositionally biased region" description="Gly residues" evidence="2">
    <location>
        <begin position="4525"/>
        <end position="4551"/>
    </location>
</feature>
<protein>
    <submittedName>
        <fullName evidence="6">DUF1542 domain-containing protein</fullName>
    </submittedName>
</protein>
<evidence type="ECO:0000259" key="4">
    <source>
        <dbReference type="Pfam" id="PF03217"/>
    </source>
</evidence>
<feature type="compositionally biased region" description="Basic and acidic residues" evidence="2">
    <location>
        <begin position="4012"/>
        <end position="4031"/>
    </location>
</feature>
<feature type="compositionally biased region" description="Low complexity" evidence="2">
    <location>
        <begin position="5269"/>
        <end position="5295"/>
    </location>
</feature>